<keyword evidence="7 16" id="KW-0732">Signal</keyword>
<dbReference type="PROSITE" id="PS51471">
    <property type="entry name" value="FE2OG_OXY"/>
    <property type="match status" value="1"/>
</dbReference>
<dbReference type="InterPro" id="IPR044861">
    <property type="entry name" value="IPNS-like_FE2OG_OXY"/>
</dbReference>
<dbReference type="Gene3D" id="3.90.550.10">
    <property type="entry name" value="Spore Coat Polysaccharide Biosynthesis Protein SpsA, Chain A"/>
    <property type="match status" value="1"/>
</dbReference>
<feature type="chain" id="PRO_5047084926" description="procollagen-lysine 5-dioxygenase" evidence="16">
    <location>
        <begin position="28"/>
        <end position="809"/>
    </location>
</feature>
<keyword evidence="6" id="KW-0479">Metal-binding</keyword>
<dbReference type="InterPro" id="IPR029044">
    <property type="entry name" value="Nucleotide-diphossugar_trans"/>
</dbReference>
<evidence type="ECO:0000256" key="1">
    <source>
        <dbReference type="ARBA" id="ARBA00001954"/>
    </source>
</evidence>
<evidence type="ECO:0000256" key="4">
    <source>
        <dbReference type="ARBA" id="ARBA00004427"/>
    </source>
</evidence>
<dbReference type="PROSITE" id="PS01325">
    <property type="entry name" value="LYS_HYDROXYLASE"/>
    <property type="match status" value="1"/>
</dbReference>
<evidence type="ECO:0000256" key="11">
    <source>
        <dbReference type="ARBA" id="ARBA00023002"/>
    </source>
</evidence>
<evidence type="ECO:0000256" key="12">
    <source>
        <dbReference type="ARBA" id="ARBA00023004"/>
    </source>
</evidence>
<proteinExistence type="predicted"/>
<keyword evidence="19" id="KW-1185">Reference proteome</keyword>
<dbReference type="InterPro" id="IPR050757">
    <property type="entry name" value="Collagen_mod_GT25"/>
</dbReference>
<comment type="caution">
    <text evidence="18">The sequence shown here is derived from an EMBL/GenBank/DDBJ whole genome shotgun (WGS) entry which is preliminary data.</text>
</comment>
<comment type="subcellular location">
    <subcellularLocation>
        <location evidence="3">Endoplasmic reticulum membrane</location>
        <topology evidence="3">Peripheral membrane protein</topology>
        <orientation evidence="3">Lumenal side</orientation>
    </subcellularLocation>
    <subcellularLocation>
        <location evidence="4">Rough endoplasmic reticulum</location>
    </subcellularLocation>
</comment>
<evidence type="ECO:0000256" key="5">
    <source>
        <dbReference type="ARBA" id="ARBA00012264"/>
    </source>
</evidence>
<dbReference type="SUPFAM" id="SSF53448">
    <property type="entry name" value="Nucleotide-diphospho-sugar transferases"/>
    <property type="match status" value="1"/>
</dbReference>
<keyword evidence="12" id="KW-0408">Iron</keyword>
<dbReference type="Gene3D" id="2.60.120.620">
    <property type="entry name" value="q2cbj1_9rhob like domain"/>
    <property type="match status" value="1"/>
</dbReference>
<dbReference type="InterPro" id="IPR005123">
    <property type="entry name" value="Oxoglu/Fe-dep_dioxygenase_dom"/>
</dbReference>
<evidence type="ECO:0000256" key="2">
    <source>
        <dbReference type="ARBA" id="ARBA00001961"/>
    </source>
</evidence>
<dbReference type="InterPro" id="IPR001006">
    <property type="entry name" value="Procol_lys_dOase"/>
</dbReference>
<evidence type="ECO:0000313" key="19">
    <source>
        <dbReference type="Proteomes" id="UP001623349"/>
    </source>
</evidence>
<dbReference type="EMBL" id="BAAFST010000009">
    <property type="protein sequence ID" value="GAB1294529.1"/>
    <property type="molecule type" value="Genomic_DNA"/>
</dbReference>
<evidence type="ECO:0000313" key="18">
    <source>
        <dbReference type="EMBL" id="GAB1294529.1"/>
    </source>
</evidence>
<comment type="catalytic activity">
    <reaction evidence="15">
        <text>L-lysyl-[collagen] + 2-oxoglutarate + O2 = (5R)-5-hydroxy-L-lysyl-[collagen] + succinate + CO2</text>
        <dbReference type="Rhea" id="RHEA:16569"/>
        <dbReference type="Rhea" id="RHEA-COMP:12751"/>
        <dbReference type="Rhea" id="RHEA-COMP:12752"/>
        <dbReference type="ChEBI" id="CHEBI:15379"/>
        <dbReference type="ChEBI" id="CHEBI:16526"/>
        <dbReference type="ChEBI" id="CHEBI:16810"/>
        <dbReference type="ChEBI" id="CHEBI:29969"/>
        <dbReference type="ChEBI" id="CHEBI:30031"/>
        <dbReference type="ChEBI" id="CHEBI:133442"/>
        <dbReference type="EC" id="1.14.11.4"/>
    </reaction>
</comment>
<accession>A0ABQ0F5H1</accession>
<evidence type="ECO:0000256" key="15">
    <source>
        <dbReference type="ARBA" id="ARBA00047930"/>
    </source>
</evidence>
<keyword evidence="10" id="KW-0223">Dioxygenase</keyword>
<keyword evidence="14" id="KW-0325">Glycoprotein</keyword>
<evidence type="ECO:0000259" key="17">
    <source>
        <dbReference type="PROSITE" id="PS51471"/>
    </source>
</evidence>
<name>A0ABQ0F5H1_APOSI</name>
<evidence type="ECO:0000256" key="8">
    <source>
        <dbReference type="ARBA" id="ARBA00022824"/>
    </source>
</evidence>
<comment type="cofactor">
    <cofactor evidence="2">
        <name>L-ascorbate</name>
        <dbReference type="ChEBI" id="CHEBI:38290"/>
    </cofactor>
</comment>
<evidence type="ECO:0000256" key="16">
    <source>
        <dbReference type="SAM" id="SignalP"/>
    </source>
</evidence>
<dbReference type="SMART" id="SM00702">
    <property type="entry name" value="P4Hc"/>
    <property type="match status" value="1"/>
</dbReference>
<evidence type="ECO:0000256" key="7">
    <source>
        <dbReference type="ARBA" id="ARBA00022729"/>
    </source>
</evidence>
<protein>
    <recommendedName>
        <fullName evidence="5">procollagen-lysine 5-dioxygenase</fullName>
        <ecNumber evidence="5">1.14.11.4</ecNumber>
    </recommendedName>
</protein>
<evidence type="ECO:0000256" key="14">
    <source>
        <dbReference type="ARBA" id="ARBA00023180"/>
    </source>
</evidence>
<gene>
    <name evidence="18" type="ORF">APTSU1_000976200</name>
</gene>
<dbReference type="PANTHER" id="PTHR10730">
    <property type="entry name" value="PROCOLLAGEN-LYSINE,2-OXOGLUTARATE 5-DIOXYGENASE/GLYCOSYLTRANSFERASE 25 FAMILY MEMBER"/>
    <property type="match status" value="1"/>
</dbReference>
<keyword evidence="8" id="KW-0256">Endoplasmic reticulum</keyword>
<evidence type="ECO:0000256" key="3">
    <source>
        <dbReference type="ARBA" id="ARBA00004367"/>
    </source>
</evidence>
<reference evidence="18 19" key="1">
    <citation type="submission" date="2024-08" db="EMBL/GenBank/DDBJ databases">
        <title>The draft genome of Apodemus speciosus.</title>
        <authorList>
            <person name="Nabeshima K."/>
            <person name="Suzuki S."/>
            <person name="Onuma M."/>
        </authorList>
    </citation>
    <scope>NUCLEOTIDE SEQUENCE [LARGE SCALE GENOMIC DNA]</scope>
    <source>
        <strain evidence="18">IB14-021</strain>
    </source>
</reference>
<dbReference type="EC" id="1.14.11.4" evidence="5"/>
<keyword evidence="11" id="KW-0560">Oxidoreductase</keyword>
<evidence type="ECO:0000256" key="6">
    <source>
        <dbReference type="ARBA" id="ARBA00022723"/>
    </source>
</evidence>
<dbReference type="Pfam" id="PF25342">
    <property type="entry name" value="GT_PLOD"/>
    <property type="match status" value="1"/>
</dbReference>
<dbReference type="Proteomes" id="UP001623349">
    <property type="component" value="Unassembled WGS sequence"/>
</dbReference>
<evidence type="ECO:0000256" key="10">
    <source>
        <dbReference type="ARBA" id="ARBA00022964"/>
    </source>
</evidence>
<dbReference type="Pfam" id="PF03171">
    <property type="entry name" value="2OG-FeII_Oxy"/>
    <property type="match status" value="1"/>
</dbReference>
<evidence type="ECO:0000256" key="9">
    <source>
        <dbReference type="ARBA" id="ARBA00022896"/>
    </source>
</evidence>
<dbReference type="InterPro" id="IPR057589">
    <property type="entry name" value="GT_PLOD"/>
</dbReference>
<sequence>MGDRGARPGRLLPMLALLSWAAGLGVAEETLARIPADKLLVITVSTKENDGFHRFMNSAKYFNYTVKVLGQGQEWRGGDGMNSIGGGQKVRLMKEAMGHYAGQDDLVILFTECFDVVFAGGPEEVLKKFQRTNHKIVFAADGLLWPDKRLADKYPVVHIGKRFLNAGGFIGYAPYVSRLVQQWNLQDNDDDQLFYTKIYIDPLKREAFNITLDHKCKIFQALNGATDEVVLKFENGKSRVKNTFYETLPVAINGNGPTKILLNYFGNYVPNSWTQENGCALCDVDTIDLSTVDFRELSFPACLRGKATQVKNQVSGDLCACGACGAAGSPTQHTTPRMNASFLIAARRKDKKVHPKVTLGVFIEQPTPFLPRFLNLLLTLDYPKEALQLFIHNKEVYHEKDIKVFVDKAKRDISTIKIVGPEENLSQAEARNMGMDFCRQDEKCDYYFSVDADVVLTNPRTLKILIEQNRKIIAPLVTRHGKLWSNFWGALSPDGYYARSEDYVDIVQGNRVGIWNVPYMANVYLIQGKTLRSEMNERNYFVRDKLDPDMALCRNARDMTLQREKDSPTPETFQMLSPPKEHEFGRLLSTANYNTSHLNNDLWQIFENPVDWKEKYINRDYSKIFTENIVEQPCPDVFWFPIFSERACDELVEEMEHYGKWSGGKHHDSRISGGYENVPTDDIHMKQIGLENVWLHFIREFIAPVTLKVFAGYYTKGFALLNFVVKYSPERQRSLRPHHDASTFTINIALNNVGEDFQGGGCKFLRYNCSIESPRKGWSFMHPGRLTHLHEGLPVKNGTRYIAVSFIDP</sequence>
<evidence type="ECO:0000256" key="13">
    <source>
        <dbReference type="ARBA" id="ARBA00023136"/>
    </source>
</evidence>
<feature type="signal peptide" evidence="16">
    <location>
        <begin position="1"/>
        <end position="27"/>
    </location>
</feature>
<feature type="domain" description="Fe2OG dioxygenase" evidence="17">
    <location>
        <begin position="716"/>
        <end position="809"/>
    </location>
</feature>
<keyword evidence="13" id="KW-0472">Membrane</keyword>
<comment type="cofactor">
    <cofactor evidence="1">
        <name>Fe(2+)</name>
        <dbReference type="ChEBI" id="CHEBI:29033"/>
    </cofactor>
</comment>
<dbReference type="InterPro" id="IPR006620">
    <property type="entry name" value="Pro_4_hyd_alph"/>
</dbReference>
<organism evidence="18 19">
    <name type="scientific">Apodemus speciosus</name>
    <name type="common">Large Japanese field mouse</name>
    <dbReference type="NCBI Taxonomy" id="105296"/>
    <lineage>
        <taxon>Eukaryota</taxon>
        <taxon>Metazoa</taxon>
        <taxon>Chordata</taxon>
        <taxon>Craniata</taxon>
        <taxon>Vertebrata</taxon>
        <taxon>Euteleostomi</taxon>
        <taxon>Mammalia</taxon>
        <taxon>Eutheria</taxon>
        <taxon>Euarchontoglires</taxon>
        <taxon>Glires</taxon>
        <taxon>Rodentia</taxon>
        <taxon>Myomorpha</taxon>
        <taxon>Muroidea</taxon>
        <taxon>Muridae</taxon>
        <taxon>Murinae</taxon>
        <taxon>Apodemus</taxon>
    </lineage>
</organism>
<keyword evidence="9" id="KW-0847">Vitamin C</keyword>
<dbReference type="PANTHER" id="PTHR10730:SF6">
    <property type="entry name" value="PROCOLLAGEN-LYSINE,2-OXOGLUTARATE 5-DIOXYGENASE 2"/>
    <property type="match status" value="1"/>
</dbReference>